<evidence type="ECO:0000313" key="3">
    <source>
        <dbReference type="Proteomes" id="UP000011201"/>
    </source>
</evidence>
<gene>
    <name evidence="2" type="ORF">Pse7429DRAFT_3426</name>
</gene>
<dbReference type="EMBL" id="ALWB01000144">
    <property type="protein sequence ID" value="ELS31729.1"/>
    <property type="molecule type" value="Genomic_DNA"/>
</dbReference>
<dbReference type="Proteomes" id="UP000011201">
    <property type="component" value="Unassembled WGS sequence"/>
</dbReference>
<keyword evidence="1" id="KW-0812">Transmembrane</keyword>
<comment type="caution">
    <text evidence="2">The sequence shown here is derived from an EMBL/GenBank/DDBJ whole genome shotgun (WGS) entry which is preliminary data.</text>
</comment>
<keyword evidence="1" id="KW-1133">Transmembrane helix</keyword>
<accession>L8MY42</accession>
<sequence>MFGFAVLSVFVNLLIGLLLIFGLLLIVNLVVYRSFKFSSNSPWLFIGVLCGSLIFTGILGTLSLFRFSVSIHTYILAQLAMEM</sequence>
<organism evidence="2 3">
    <name type="scientific">Pseudanabaena biceps PCC 7429</name>
    <dbReference type="NCBI Taxonomy" id="927668"/>
    <lineage>
        <taxon>Bacteria</taxon>
        <taxon>Bacillati</taxon>
        <taxon>Cyanobacteriota</taxon>
        <taxon>Cyanophyceae</taxon>
        <taxon>Pseudanabaenales</taxon>
        <taxon>Pseudanabaenaceae</taxon>
        <taxon>Pseudanabaena</taxon>
    </lineage>
</organism>
<keyword evidence="3" id="KW-1185">Reference proteome</keyword>
<feature type="transmembrane region" description="Helical" evidence="1">
    <location>
        <begin position="6"/>
        <end position="31"/>
    </location>
</feature>
<feature type="transmembrane region" description="Helical" evidence="1">
    <location>
        <begin position="43"/>
        <end position="65"/>
    </location>
</feature>
<evidence type="ECO:0000313" key="2">
    <source>
        <dbReference type="EMBL" id="ELS31729.1"/>
    </source>
</evidence>
<proteinExistence type="predicted"/>
<name>L8MY42_9CYAN</name>
<dbReference type="AlphaFoldDB" id="L8MY42"/>
<protein>
    <submittedName>
        <fullName evidence="2">Uncharacterized protein</fullName>
    </submittedName>
</protein>
<keyword evidence="1" id="KW-0472">Membrane</keyword>
<evidence type="ECO:0000256" key="1">
    <source>
        <dbReference type="SAM" id="Phobius"/>
    </source>
</evidence>
<reference evidence="2 3" key="1">
    <citation type="journal article" date="2013" name="Proc. Natl. Acad. Sci. U.S.A.">
        <title>Improving the coverage of the cyanobacterial phylum using diversity-driven genome sequencing.</title>
        <authorList>
            <person name="Shih P.M."/>
            <person name="Wu D."/>
            <person name="Latifi A."/>
            <person name="Axen S.D."/>
            <person name="Fewer D.P."/>
            <person name="Talla E."/>
            <person name="Calteau A."/>
            <person name="Cai F."/>
            <person name="Tandeau de Marsac N."/>
            <person name="Rippka R."/>
            <person name="Herdman M."/>
            <person name="Sivonen K."/>
            <person name="Coursin T."/>
            <person name="Laurent T."/>
            <person name="Goodwin L."/>
            <person name="Nolan M."/>
            <person name="Davenport K.W."/>
            <person name="Han C.S."/>
            <person name="Rubin E.M."/>
            <person name="Eisen J.A."/>
            <person name="Woyke T."/>
            <person name="Gugger M."/>
            <person name="Kerfeld C.A."/>
        </authorList>
    </citation>
    <scope>NUCLEOTIDE SEQUENCE [LARGE SCALE GENOMIC DNA]</scope>
    <source>
        <strain evidence="2 3">PCC 7429</strain>
    </source>
</reference>